<evidence type="ECO:0000313" key="3">
    <source>
        <dbReference type="Proteomes" id="UP000499080"/>
    </source>
</evidence>
<evidence type="ECO:0000256" key="1">
    <source>
        <dbReference type="SAM" id="MobiDB-lite"/>
    </source>
</evidence>
<dbReference type="AlphaFoldDB" id="A0A4Y2NDW7"/>
<name>A0A4Y2NDW7_ARAVE</name>
<reference evidence="2 3" key="1">
    <citation type="journal article" date="2019" name="Sci. Rep.">
        <title>Orb-weaving spider Araneus ventricosus genome elucidates the spidroin gene catalogue.</title>
        <authorList>
            <person name="Kono N."/>
            <person name="Nakamura H."/>
            <person name="Ohtoshi R."/>
            <person name="Moran D.A.P."/>
            <person name="Shinohara A."/>
            <person name="Yoshida Y."/>
            <person name="Fujiwara M."/>
            <person name="Mori M."/>
            <person name="Tomita M."/>
            <person name="Arakawa K."/>
        </authorList>
    </citation>
    <scope>NUCLEOTIDE SEQUENCE [LARGE SCALE GENOMIC DNA]</scope>
</reference>
<organism evidence="2 3">
    <name type="scientific">Araneus ventricosus</name>
    <name type="common">Orbweaver spider</name>
    <name type="synonym">Epeira ventricosa</name>
    <dbReference type="NCBI Taxonomy" id="182803"/>
    <lineage>
        <taxon>Eukaryota</taxon>
        <taxon>Metazoa</taxon>
        <taxon>Ecdysozoa</taxon>
        <taxon>Arthropoda</taxon>
        <taxon>Chelicerata</taxon>
        <taxon>Arachnida</taxon>
        <taxon>Araneae</taxon>
        <taxon>Araneomorphae</taxon>
        <taxon>Entelegynae</taxon>
        <taxon>Araneoidea</taxon>
        <taxon>Araneidae</taxon>
        <taxon>Araneus</taxon>
    </lineage>
</organism>
<dbReference type="Proteomes" id="UP000499080">
    <property type="component" value="Unassembled WGS sequence"/>
</dbReference>
<feature type="region of interest" description="Disordered" evidence="1">
    <location>
        <begin position="1"/>
        <end position="23"/>
    </location>
</feature>
<gene>
    <name evidence="2" type="ORF">AVEN_17761_1</name>
</gene>
<evidence type="ECO:0000313" key="2">
    <source>
        <dbReference type="EMBL" id="GBN37143.1"/>
    </source>
</evidence>
<protein>
    <submittedName>
        <fullName evidence="2">Uncharacterized protein</fullName>
    </submittedName>
</protein>
<accession>A0A4Y2NDW7</accession>
<sequence length="97" mass="10908">MPQPLPKEVRTISDGGTQNPIINIPPGEASVRFLIRVLAVTPRRKPAEVNNTTPLNEVSDLNKEMNDLAFLPAKVKIVLCSWEDTKNEQVKQKKAYR</sequence>
<keyword evidence="3" id="KW-1185">Reference proteome</keyword>
<proteinExistence type="predicted"/>
<comment type="caution">
    <text evidence="2">The sequence shown here is derived from an EMBL/GenBank/DDBJ whole genome shotgun (WGS) entry which is preliminary data.</text>
</comment>
<dbReference type="EMBL" id="BGPR01127411">
    <property type="protein sequence ID" value="GBN37143.1"/>
    <property type="molecule type" value="Genomic_DNA"/>
</dbReference>